<reference evidence="1" key="1">
    <citation type="submission" date="2019-08" db="EMBL/GenBank/DDBJ databases">
        <title>Genome sequence of Clostridiales bacterium MT110.</title>
        <authorList>
            <person name="Cao J."/>
        </authorList>
    </citation>
    <scope>NUCLEOTIDE SEQUENCE</scope>
    <source>
        <strain evidence="1">MT110</strain>
    </source>
</reference>
<name>A0ACD1AFB0_9FIRM</name>
<evidence type="ECO:0000313" key="1">
    <source>
        <dbReference type="EMBL" id="QOX64953.1"/>
    </source>
</evidence>
<keyword evidence="2" id="KW-1185">Reference proteome</keyword>
<evidence type="ECO:0000313" key="2">
    <source>
        <dbReference type="Proteomes" id="UP000594014"/>
    </source>
</evidence>
<proteinExistence type="predicted"/>
<sequence length="361" mass="38600">MMHFTKKKTVFLLVAVLAVGTISAAAWLGGGKEAETAAVDKGEVKKILKENGTVESKSAVTIMAKNAGEIKGLMVDEGDRIEKGAVLMLSDGTSAALDIKSQQAELSGLQAQYSQAKELADKNRLLYEQGALSYEAYNTSNTEAKQLAAQISALRYSIESYAQSTGSEGVTAPVAGVVTAVYVKEGASVAVGAPLFEISNLDDIYVKTDVIAEDADLIQEGDSVKIYNTDSGFSDELASVRKIHIKAEDKLSDLGVSQKRVTVEIAFGSDKRARLGSSLDVEITVEQKENALRVPELAVFVKEKENYVYLLENGKAVLKQVETGLEGEDYYEVLSGLAEGDQVILSPGDDISGGIRIKTKD</sequence>
<organism evidence="1 2">
    <name type="scientific">Anoxybacterium hadale</name>
    <dbReference type="NCBI Taxonomy" id="3408580"/>
    <lineage>
        <taxon>Bacteria</taxon>
        <taxon>Bacillati</taxon>
        <taxon>Bacillota</taxon>
        <taxon>Clostridia</taxon>
        <taxon>Peptostreptococcales</taxon>
        <taxon>Anaerovoracaceae</taxon>
        <taxon>Anoxybacterium</taxon>
    </lineage>
</organism>
<dbReference type="EMBL" id="CP042469">
    <property type="protein sequence ID" value="QOX64953.1"/>
    <property type="molecule type" value="Genomic_DNA"/>
</dbReference>
<gene>
    <name evidence="1" type="ORF">FRZ06_17170</name>
</gene>
<dbReference type="Proteomes" id="UP000594014">
    <property type="component" value="Chromosome"/>
</dbReference>
<protein>
    <submittedName>
        <fullName evidence="1">Efflux RND transporter periplasmic adaptor subunit</fullName>
    </submittedName>
</protein>
<accession>A0ACD1AFB0</accession>